<dbReference type="AlphaFoldDB" id="A0A846YTD3"/>
<evidence type="ECO:0000256" key="1">
    <source>
        <dbReference type="SAM" id="Coils"/>
    </source>
</evidence>
<organism evidence="2 3">
    <name type="scientific">Nocardia flavorosea</name>
    <dbReference type="NCBI Taxonomy" id="53429"/>
    <lineage>
        <taxon>Bacteria</taxon>
        <taxon>Bacillati</taxon>
        <taxon>Actinomycetota</taxon>
        <taxon>Actinomycetes</taxon>
        <taxon>Mycobacteriales</taxon>
        <taxon>Nocardiaceae</taxon>
        <taxon>Nocardia</taxon>
    </lineage>
</organism>
<gene>
    <name evidence="2" type="ORF">HGA15_33255</name>
</gene>
<accession>A0A846YTD3</accession>
<keyword evidence="3" id="KW-1185">Reference proteome</keyword>
<evidence type="ECO:0000313" key="3">
    <source>
        <dbReference type="Proteomes" id="UP000570678"/>
    </source>
</evidence>
<dbReference type="EMBL" id="JAAXOT010000031">
    <property type="protein sequence ID" value="NKY60921.1"/>
    <property type="molecule type" value="Genomic_DNA"/>
</dbReference>
<proteinExistence type="predicted"/>
<dbReference type="RefSeq" id="WP_157117268.1">
    <property type="nucleotide sequence ID" value="NZ_JAAXOT010000031.1"/>
</dbReference>
<name>A0A846YTD3_9NOCA</name>
<feature type="coiled-coil region" evidence="1">
    <location>
        <begin position="1"/>
        <end position="28"/>
    </location>
</feature>
<reference evidence="2 3" key="1">
    <citation type="submission" date="2020-04" db="EMBL/GenBank/DDBJ databases">
        <title>MicrobeNet Type strains.</title>
        <authorList>
            <person name="Nicholson A.C."/>
        </authorList>
    </citation>
    <scope>NUCLEOTIDE SEQUENCE [LARGE SCALE GENOMIC DNA]</scope>
    <source>
        <strain evidence="2 3">JCM 3332</strain>
    </source>
</reference>
<keyword evidence="1" id="KW-0175">Coiled coil</keyword>
<dbReference type="Proteomes" id="UP000570678">
    <property type="component" value="Unassembled WGS sequence"/>
</dbReference>
<evidence type="ECO:0000313" key="2">
    <source>
        <dbReference type="EMBL" id="NKY60921.1"/>
    </source>
</evidence>
<protein>
    <submittedName>
        <fullName evidence="2">Uncharacterized protein</fullName>
    </submittedName>
</protein>
<sequence length="46" mass="5608">MRALTRKLEDERRDHRKHTAELRKALEAAHGENLELRRRLARYEPD</sequence>
<comment type="caution">
    <text evidence="2">The sequence shown here is derived from an EMBL/GenBank/DDBJ whole genome shotgun (WGS) entry which is preliminary data.</text>
</comment>